<name>A0AAW6F117_PARDI</name>
<evidence type="ECO:0000256" key="1">
    <source>
        <dbReference type="ARBA" id="ARBA00022518"/>
    </source>
</evidence>
<organism evidence="2 3">
    <name type="scientific">Parabacteroides distasonis</name>
    <dbReference type="NCBI Taxonomy" id="823"/>
    <lineage>
        <taxon>Bacteria</taxon>
        <taxon>Pseudomonadati</taxon>
        <taxon>Bacteroidota</taxon>
        <taxon>Bacteroidia</taxon>
        <taxon>Bacteroidales</taxon>
        <taxon>Tannerellaceae</taxon>
        <taxon>Parabacteroides</taxon>
    </lineage>
</organism>
<dbReference type="AlphaFoldDB" id="A0AAW6F117"/>
<dbReference type="InterPro" id="IPR007032">
    <property type="entry name" value="Poxvirus_A51"/>
</dbReference>
<dbReference type="Pfam" id="PF04948">
    <property type="entry name" value="Pox_A51"/>
    <property type="match status" value="1"/>
</dbReference>
<comment type="caution">
    <text evidence="2">The sequence shown here is derived from an EMBL/GenBank/DDBJ whole genome shotgun (WGS) entry which is preliminary data.</text>
</comment>
<reference evidence="2" key="1">
    <citation type="submission" date="2023-01" db="EMBL/GenBank/DDBJ databases">
        <title>Human gut microbiome strain richness.</title>
        <authorList>
            <person name="Chen-Liaw A."/>
        </authorList>
    </citation>
    <scope>NUCLEOTIDE SEQUENCE</scope>
    <source>
        <strain evidence="2">D35st1_E5_D35t1_190705</strain>
    </source>
</reference>
<dbReference type="Proteomes" id="UP001211522">
    <property type="component" value="Unassembled WGS sequence"/>
</dbReference>
<evidence type="ECO:0000313" key="2">
    <source>
        <dbReference type="EMBL" id="MDB9136936.1"/>
    </source>
</evidence>
<sequence>MGTEEGGMIMYIETDSNGKIIIQDISQEEAVILDDCLCTYLATKPIDQRSSVDRIVMDMKRQLEKNIQ</sequence>
<gene>
    <name evidence="2" type="ORF">PN612_00260</name>
</gene>
<keyword evidence="1" id="KW-0244">Early protein</keyword>
<dbReference type="EMBL" id="JAQMPX010000003">
    <property type="protein sequence ID" value="MDB9136936.1"/>
    <property type="molecule type" value="Genomic_DNA"/>
</dbReference>
<proteinExistence type="predicted"/>
<protein>
    <submittedName>
        <fullName evidence="2">Uncharacterized protein</fullName>
    </submittedName>
</protein>
<dbReference type="RefSeq" id="WP_227713731.1">
    <property type="nucleotide sequence ID" value="NZ_CAXVLJ010000004.1"/>
</dbReference>
<accession>A0AAW6F117</accession>
<evidence type="ECO:0000313" key="3">
    <source>
        <dbReference type="Proteomes" id="UP001211522"/>
    </source>
</evidence>